<reference evidence="4" key="2">
    <citation type="submission" date="2015-06" db="UniProtKB">
        <authorList>
            <consortium name="EnsemblMetazoa"/>
        </authorList>
    </citation>
    <scope>IDENTIFICATION</scope>
</reference>
<dbReference type="HOGENOM" id="CLU_117353_0_0_1"/>
<dbReference type="GO" id="GO:0001836">
    <property type="term" value="P:release of cytochrome c from mitochondria"/>
    <property type="evidence" value="ECO:0007669"/>
    <property type="project" value="TreeGrafter"/>
</dbReference>
<sequence length="160" mass="18639">MALVDNDIEIVVFNYFRQQFALKDVQWTPPYTNRPAQAEEQIINRFVEVLNQLTTDFRSTEGFSELIDKLDSVTHNLDRLPAESFDDSGYAVFTGIAEHLFAEGIKWCHILTLFVFAFELANEFLRIKDDTAVVECIANWLILYTSERLLDWINDHQNTE</sequence>
<evidence type="ECO:0000259" key="3">
    <source>
        <dbReference type="SMART" id="SM00337"/>
    </source>
</evidence>
<comment type="similarity">
    <text evidence="1">Belongs to the Bcl-2 family.</text>
</comment>
<dbReference type="InterPro" id="IPR036834">
    <property type="entry name" value="Bcl-2-like_sf"/>
</dbReference>
<evidence type="ECO:0000313" key="4">
    <source>
        <dbReference type="EnsemblMetazoa" id="tetur13g03770.1"/>
    </source>
</evidence>
<evidence type="ECO:0000313" key="5">
    <source>
        <dbReference type="Proteomes" id="UP000015104"/>
    </source>
</evidence>
<dbReference type="EMBL" id="CAEY01000176">
    <property type="status" value="NOT_ANNOTATED_CDS"/>
    <property type="molecule type" value="Genomic_DNA"/>
</dbReference>
<dbReference type="InterPro" id="IPR002475">
    <property type="entry name" value="Bcl2-like"/>
</dbReference>
<gene>
    <name evidence="4" type="primary">107370717</name>
</gene>
<organism evidence="4 5">
    <name type="scientific">Tetranychus urticae</name>
    <name type="common">Two-spotted spider mite</name>
    <dbReference type="NCBI Taxonomy" id="32264"/>
    <lineage>
        <taxon>Eukaryota</taxon>
        <taxon>Metazoa</taxon>
        <taxon>Ecdysozoa</taxon>
        <taxon>Arthropoda</taxon>
        <taxon>Chelicerata</taxon>
        <taxon>Arachnida</taxon>
        <taxon>Acari</taxon>
        <taxon>Acariformes</taxon>
        <taxon>Trombidiformes</taxon>
        <taxon>Prostigmata</taxon>
        <taxon>Eleutherengona</taxon>
        <taxon>Raphignathae</taxon>
        <taxon>Tetranychoidea</taxon>
        <taxon>Tetranychidae</taxon>
        <taxon>Tetranychus</taxon>
    </lineage>
</organism>
<dbReference type="Gene3D" id="1.10.437.10">
    <property type="entry name" value="Blc2-like"/>
    <property type="match status" value="1"/>
</dbReference>
<dbReference type="GO" id="GO:0097192">
    <property type="term" value="P:extrinsic apoptotic signaling pathway in absence of ligand"/>
    <property type="evidence" value="ECO:0007669"/>
    <property type="project" value="TreeGrafter"/>
</dbReference>
<keyword evidence="5" id="KW-1185">Reference proteome</keyword>
<dbReference type="GO" id="GO:0051400">
    <property type="term" value="F:BH domain binding"/>
    <property type="evidence" value="ECO:0007669"/>
    <property type="project" value="TreeGrafter"/>
</dbReference>
<dbReference type="EnsemblMetazoa" id="tetur191g00010.1">
    <property type="protein sequence ID" value="tetur191g00010.1"/>
    <property type="gene ID" value="tetur191g00010"/>
</dbReference>
<dbReference type="PANTHER" id="PTHR11256">
    <property type="entry name" value="BCL-2 RELATED"/>
    <property type="match status" value="1"/>
</dbReference>
<protein>
    <recommendedName>
        <fullName evidence="3">Bcl-2 Bcl-2 homology region 1-3 domain-containing protein</fullName>
    </recommendedName>
</protein>
<feature type="domain" description="Bcl-2 Bcl-2 homology region 1-3" evidence="3">
    <location>
        <begin position="70"/>
        <end position="159"/>
    </location>
</feature>
<dbReference type="EnsemblMetazoa" id="tetur13g03770.1">
    <property type="protein sequence ID" value="tetur13g03770.1"/>
    <property type="gene ID" value="tetur13g03770"/>
</dbReference>
<dbReference type="InterPro" id="IPR046371">
    <property type="entry name" value="Bcl-2_BH1-3"/>
</dbReference>
<dbReference type="Proteomes" id="UP000015104">
    <property type="component" value="Unassembled WGS sequence"/>
</dbReference>
<dbReference type="PRINTS" id="PR01862">
    <property type="entry name" value="BCL2FAMILY"/>
</dbReference>
<proteinExistence type="inferred from homology"/>
<keyword evidence="2" id="KW-0053">Apoptosis</keyword>
<dbReference type="Pfam" id="PF00452">
    <property type="entry name" value="Bcl-2"/>
    <property type="match status" value="1"/>
</dbReference>
<dbReference type="AlphaFoldDB" id="T1KKH7"/>
<dbReference type="STRING" id="32264.T1KKH7"/>
<dbReference type="KEGG" id="tut:107370717"/>
<reference evidence="5" key="1">
    <citation type="submission" date="2011-08" db="EMBL/GenBank/DDBJ databases">
        <authorList>
            <person name="Rombauts S."/>
        </authorList>
    </citation>
    <scope>NUCLEOTIDE SEQUENCE</scope>
    <source>
        <strain evidence="5">London</strain>
    </source>
</reference>
<evidence type="ECO:0000256" key="1">
    <source>
        <dbReference type="ARBA" id="ARBA00009458"/>
    </source>
</evidence>
<dbReference type="SUPFAM" id="SSF56854">
    <property type="entry name" value="Bcl-2 inhibitors of programmed cell death"/>
    <property type="match status" value="1"/>
</dbReference>
<dbReference type="InterPro" id="IPR026298">
    <property type="entry name" value="Bcl-2_fam"/>
</dbReference>
<dbReference type="SMART" id="SM00337">
    <property type="entry name" value="BCL"/>
    <property type="match status" value="1"/>
</dbReference>
<evidence type="ECO:0000256" key="2">
    <source>
        <dbReference type="ARBA" id="ARBA00022703"/>
    </source>
</evidence>
<dbReference type="GO" id="GO:0042981">
    <property type="term" value="P:regulation of apoptotic process"/>
    <property type="evidence" value="ECO:0007669"/>
    <property type="project" value="InterPro"/>
</dbReference>
<dbReference type="GO" id="GO:0005741">
    <property type="term" value="C:mitochondrial outer membrane"/>
    <property type="evidence" value="ECO:0007669"/>
    <property type="project" value="TreeGrafter"/>
</dbReference>
<dbReference type="OrthoDB" id="6021377at2759"/>
<dbReference type="EMBL" id="CAEY01000399">
    <property type="status" value="NOT_ANNOTATED_CDS"/>
    <property type="molecule type" value="Genomic_DNA"/>
</dbReference>
<dbReference type="PANTHER" id="PTHR11256:SF50">
    <property type="entry name" value="APOPTOSIS REGULATOR CED-9"/>
    <property type="match status" value="1"/>
</dbReference>
<dbReference type="GO" id="GO:0008630">
    <property type="term" value="P:intrinsic apoptotic signaling pathway in response to DNA damage"/>
    <property type="evidence" value="ECO:0007669"/>
    <property type="project" value="TreeGrafter"/>
</dbReference>
<name>T1KKH7_TETUR</name>
<accession>T1KKH7</accession>
<dbReference type="PROSITE" id="PS50062">
    <property type="entry name" value="BCL2_FAMILY"/>
    <property type="match status" value="1"/>
</dbReference>